<organism evidence="2 3">
    <name type="scientific">Solidesulfovibrio magneticus (strain ATCC 700980 / DSM 13731 / RS-1)</name>
    <name type="common">Desulfovibrio magneticus</name>
    <dbReference type="NCBI Taxonomy" id="573370"/>
    <lineage>
        <taxon>Bacteria</taxon>
        <taxon>Pseudomonadati</taxon>
        <taxon>Thermodesulfobacteriota</taxon>
        <taxon>Desulfovibrionia</taxon>
        <taxon>Desulfovibrionales</taxon>
        <taxon>Desulfovibrionaceae</taxon>
        <taxon>Solidesulfovibrio</taxon>
    </lineage>
</organism>
<feature type="region of interest" description="Disordered" evidence="1">
    <location>
        <begin position="44"/>
        <end position="68"/>
    </location>
</feature>
<gene>
    <name evidence="2" type="ordered locus">DMR_08930</name>
</gene>
<sequence>MGFGYSFHIGVTPSKYWHWAGAGSPFVFGEWVGICPGGFGNSPGRGGGREPGGCPGQGLGAGQGRRASASSVRQELPWLMKRASIWMVTVFLAKYRENWIVNTVSAYWGFLIACFSTKVVGKSRMFSF</sequence>
<evidence type="ECO:0000313" key="2">
    <source>
        <dbReference type="EMBL" id="BAH74384.1"/>
    </source>
</evidence>
<reference evidence="2 3" key="1">
    <citation type="journal article" date="2009" name="Genome Res.">
        <title>Whole genome sequence of Desulfovibrio magneticus strain RS-1 revealed common gene clusters in magnetotactic bacteria.</title>
        <authorList>
            <person name="Nakazawa H."/>
            <person name="Arakaki A."/>
            <person name="Narita-Yamada S."/>
            <person name="Yashiro I."/>
            <person name="Jinno K."/>
            <person name="Aoki N."/>
            <person name="Tsuruyama A."/>
            <person name="Okamura Y."/>
            <person name="Tanikawa S."/>
            <person name="Fujita N."/>
            <person name="Takeyama H."/>
            <person name="Matsunaga T."/>
        </authorList>
    </citation>
    <scope>NUCLEOTIDE SEQUENCE [LARGE SCALE GENOMIC DNA]</scope>
    <source>
        <strain evidence="3">ATCC 700980 / DSM 13731 / RS-1</strain>
    </source>
</reference>
<feature type="compositionally biased region" description="Gly residues" evidence="1">
    <location>
        <begin position="44"/>
        <end position="63"/>
    </location>
</feature>
<name>C4XK29_SOLM1</name>
<proteinExistence type="predicted"/>
<dbReference type="Proteomes" id="UP000009071">
    <property type="component" value="Chromosome"/>
</dbReference>
<keyword evidence="3" id="KW-1185">Reference proteome</keyword>
<evidence type="ECO:0000256" key="1">
    <source>
        <dbReference type="SAM" id="MobiDB-lite"/>
    </source>
</evidence>
<accession>C4XK29</accession>
<dbReference type="AlphaFoldDB" id="C4XK29"/>
<dbReference type="STRING" id="573370.DMR_08930"/>
<evidence type="ECO:0000313" key="3">
    <source>
        <dbReference type="Proteomes" id="UP000009071"/>
    </source>
</evidence>
<dbReference type="KEGG" id="dma:DMR_08930"/>
<dbReference type="EMBL" id="AP010904">
    <property type="protein sequence ID" value="BAH74384.1"/>
    <property type="molecule type" value="Genomic_DNA"/>
</dbReference>
<dbReference type="HOGENOM" id="CLU_1956050_0_0_7"/>
<protein>
    <submittedName>
        <fullName evidence="2">Uncharacterized protein</fullName>
    </submittedName>
</protein>